<comment type="caution">
    <text evidence="7">The sequence shown here is derived from an EMBL/GenBank/DDBJ whole genome shotgun (WGS) entry which is preliminary data.</text>
</comment>
<sequence length="190" mass="20927">MPRRVDHAARLAEIEDTVIAIASESGFEAVTIRAVATRAGASTSVVTHYVGSRDELLHNAIQRELASRQADADTATRDLDGAEALRSFIEWAILGPDERTHRFWLALVMAAGRQPQLRSELDGFNEWWNGRLMQLLQGAQVANPEIACDLLGVFVDGVVVSGFDAGQPWPIDRRTQVLDMIWRTIGVAAH</sequence>
<evidence type="ECO:0000256" key="2">
    <source>
        <dbReference type="ARBA" id="ARBA00023015"/>
    </source>
</evidence>
<evidence type="ECO:0000256" key="3">
    <source>
        <dbReference type="ARBA" id="ARBA00023125"/>
    </source>
</evidence>
<keyword evidence="3 5" id="KW-0238">DNA-binding</keyword>
<dbReference type="RefSeq" id="WP_083167123.1">
    <property type="nucleotide sequence ID" value="NZ_MVHF01000033.1"/>
</dbReference>
<dbReference type="InterPro" id="IPR050109">
    <property type="entry name" value="HTH-type_TetR-like_transc_reg"/>
</dbReference>
<dbReference type="Pfam" id="PF00440">
    <property type="entry name" value="TetR_N"/>
    <property type="match status" value="1"/>
</dbReference>
<keyword evidence="2" id="KW-0805">Transcription regulation</keyword>
<dbReference type="GO" id="GO:0000976">
    <property type="term" value="F:transcription cis-regulatory region binding"/>
    <property type="evidence" value="ECO:0007669"/>
    <property type="project" value="TreeGrafter"/>
</dbReference>
<dbReference type="InterPro" id="IPR009057">
    <property type="entry name" value="Homeodomain-like_sf"/>
</dbReference>
<dbReference type="Pfam" id="PF13977">
    <property type="entry name" value="TetR_C_6"/>
    <property type="match status" value="1"/>
</dbReference>
<reference evidence="7 8" key="1">
    <citation type="submission" date="2017-02" db="EMBL/GenBank/DDBJ databases">
        <title>The new phylogeny of genus Mycobacterium.</title>
        <authorList>
            <person name="Tortoli E."/>
            <person name="Trovato A."/>
            <person name="Cirillo D.M."/>
        </authorList>
    </citation>
    <scope>NUCLEOTIDE SEQUENCE [LARGE SCALE GENOMIC DNA]</scope>
    <source>
        <strain evidence="7 8">RW6</strain>
    </source>
</reference>
<dbReference type="SUPFAM" id="SSF46689">
    <property type="entry name" value="Homeodomain-like"/>
    <property type="match status" value="1"/>
</dbReference>
<dbReference type="AlphaFoldDB" id="A0A1X0AMU4"/>
<feature type="domain" description="HTH tetR-type" evidence="6">
    <location>
        <begin position="8"/>
        <end position="68"/>
    </location>
</feature>
<dbReference type="InterPro" id="IPR039538">
    <property type="entry name" value="BetI_C"/>
</dbReference>
<evidence type="ECO:0000256" key="5">
    <source>
        <dbReference type="PROSITE-ProRule" id="PRU00335"/>
    </source>
</evidence>
<dbReference type="GO" id="GO:0003700">
    <property type="term" value="F:DNA-binding transcription factor activity"/>
    <property type="evidence" value="ECO:0007669"/>
    <property type="project" value="TreeGrafter"/>
</dbReference>
<dbReference type="EMBL" id="MVHF01000033">
    <property type="protein sequence ID" value="ORA31188.1"/>
    <property type="molecule type" value="Genomic_DNA"/>
</dbReference>
<dbReference type="PROSITE" id="PS50977">
    <property type="entry name" value="HTH_TETR_2"/>
    <property type="match status" value="1"/>
</dbReference>
<evidence type="ECO:0000256" key="1">
    <source>
        <dbReference type="ARBA" id="ARBA00022491"/>
    </source>
</evidence>
<gene>
    <name evidence="7" type="ORF">BST13_26210</name>
</gene>
<dbReference type="PANTHER" id="PTHR30055">
    <property type="entry name" value="HTH-TYPE TRANSCRIPTIONAL REGULATOR RUTR"/>
    <property type="match status" value="1"/>
</dbReference>
<dbReference type="Gene3D" id="1.10.357.10">
    <property type="entry name" value="Tetracycline Repressor, domain 2"/>
    <property type="match status" value="1"/>
</dbReference>
<organism evidence="7 8">
    <name type="scientific">Mycobacterium aquaticum</name>
    <dbReference type="NCBI Taxonomy" id="1927124"/>
    <lineage>
        <taxon>Bacteria</taxon>
        <taxon>Bacillati</taxon>
        <taxon>Actinomycetota</taxon>
        <taxon>Actinomycetes</taxon>
        <taxon>Mycobacteriales</taxon>
        <taxon>Mycobacteriaceae</taxon>
        <taxon>Mycobacterium</taxon>
    </lineage>
</organism>
<keyword evidence="1" id="KW-0678">Repressor</keyword>
<evidence type="ECO:0000313" key="8">
    <source>
        <dbReference type="Proteomes" id="UP000192448"/>
    </source>
</evidence>
<dbReference type="PANTHER" id="PTHR30055:SF234">
    <property type="entry name" value="HTH-TYPE TRANSCRIPTIONAL REGULATOR BETI"/>
    <property type="match status" value="1"/>
</dbReference>
<dbReference type="Proteomes" id="UP000192448">
    <property type="component" value="Unassembled WGS sequence"/>
</dbReference>
<dbReference type="OrthoDB" id="5243387at2"/>
<name>A0A1X0AMU4_9MYCO</name>
<dbReference type="STRING" id="1927124.BST13_26210"/>
<evidence type="ECO:0000313" key="7">
    <source>
        <dbReference type="EMBL" id="ORA31188.1"/>
    </source>
</evidence>
<protein>
    <recommendedName>
        <fullName evidence="6">HTH tetR-type domain-containing protein</fullName>
    </recommendedName>
</protein>
<dbReference type="InterPro" id="IPR036271">
    <property type="entry name" value="Tet_transcr_reg_TetR-rel_C_sf"/>
</dbReference>
<feature type="DNA-binding region" description="H-T-H motif" evidence="5">
    <location>
        <begin position="31"/>
        <end position="50"/>
    </location>
</feature>
<keyword evidence="8" id="KW-1185">Reference proteome</keyword>
<evidence type="ECO:0000256" key="4">
    <source>
        <dbReference type="ARBA" id="ARBA00023163"/>
    </source>
</evidence>
<dbReference type="InterPro" id="IPR001647">
    <property type="entry name" value="HTH_TetR"/>
</dbReference>
<accession>A0A1X0AMU4</accession>
<proteinExistence type="predicted"/>
<dbReference type="SUPFAM" id="SSF48498">
    <property type="entry name" value="Tetracyclin repressor-like, C-terminal domain"/>
    <property type="match status" value="1"/>
</dbReference>
<keyword evidence="4" id="KW-0804">Transcription</keyword>
<evidence type="ECO:0000259" key="6">
    <source>
        <dbReference type="PROSITE" id="PS50977"/>
    </source>
</evidence>